<dbReference type="Proteomes" id="UP000188586">
    <property type="component" value="Unassembled WGS sequence"/>
</dbReference>
<proteinExistence type="predicted"/>
<reference evidence="2 3" key="1">
    <citation type="submission" date="2016-11" db="EMBL/GenBank/DDBJ databases">
        <title>Comparative genomics of co-occurring bacteria in distinct bioleaching systems unravels niche-specific adaptation.</title>
        <authorList>
            <person name="Zhang X."/>
            <person name="Liu X."/>
            <person name="Yin H."/>
        </authorList>
    </citation>
    <scope>NUCLEOTIDE SEQUENCE [LARGE SCALE GENOMIC DNA]</scope>
    <source>
        <strain evidence="2 3">DX</strain>
    </source>
</reference>
<comment type="caution">
    <text evidence="2">The sequence shown here is derived from an EMBL/GenBank/DDBJ whole genome shotgun (WGS) entry which is preliminary data.</text>
</comment>
<accession>A0A1V3SXH0</accession>
<sequence>MGRHEDENGQHSIREKTRTPTQKSFVRKRLILAGIRQDGLRWIPMSGRRHVTGINGIRSHLRKEVGDRGLV</sequence>
<dbReference type="EMBL" id="MPOJ01000006">
    <property type="protein sequence ID" value="OOH74000.1"/>
    <property type="molecule type" value="Genomic_DNA"/>
</dbReference>
<evidence type="ECO:0000313" key="2">
    <source>
        <dbReference type="EMBL" id="OOH74000.1"/>
    </source>
</evidence>
<feature type="compositionally biased region" description="Basic and acidic residues" evidence="1">
    <location>
        <begin position="1"/>
        <end position="18"/>
    </location>
</feature>
<evidence type="ECO:0000256" key="1">
    <source>
        <dbReference type="SAM" id="MobiDB-lite"/>
    </source>
</evidence>
<protein>
    <submittedName>
        <fullName evidence="2">Uncharacterized protein</fullName>
    </submittedName>
</protein>
<organism evidence="2 3">
    <name type="scientific">Leptospirillum ferriphilum</name>
    <dbReference type="NCBI Taxonomy" id="178606"/>
    <lineage>
        <taxon>Bacteria</taxon>
        <taxon>Pseudomonadati</taxon>
        <taxon>Nitrospirota</taxon>
        <taxon>Nitrospiria</taxon>
        <taxon>Nitrospirales</taxon>
        <taxon>Nitrospiraceae</taxon>
        <taxon>Leptospirillum</taxon>
    </lineage>
</organism>
<name>A0A1V3SXH0_9BACT</name>
<gene>
    <name evidence="2" type="ORF">BOX24_03130</name>
</gene>
<feature type="region of interest" description="Disordered" evidence="1">
    <location>
        <begin position="1"/>
        <end position="25"/>
    </location>
</feature>
<evidence type="ECO:0000313" key="3">
    <source>
        <dbReference type="Proteomes" id="UP000188586"/>
    </source>
</evidence>
<dbReference type="AlphaFoldDB" id="A0A1V3SXH0"/>